<dbReference type="Pfam" id="PF02272">
    <property type="entry name" value="DHHA1"/>
    <property type="match status" value="1"/>
</dbReference>
<dbReference type="PANTHER" id="PTHR30255">
    <property type="entry name" value="SINGLE-STRANDED-DNA-SPECIFIC EXONUCLEASE RECJ"/>
    <property type="match status" value="1"/>
</dbReference>
<evidence type="ECO:0000259" key="3">
    <source>
        <dbReference type="Pfam" id="PF02272"/>
    </source>
</evidence>
<dbReference type="Pfam" id="PF01368">
    <property type="entry name" value="DHH"/>
    <property type="match status" value="1"/>
</dbReference>
<keyword evidence="1" id="KW-0175">Coiled coil</keyword>
<feature type="coiled-coil region" evidence="1">
    <location>
        <begin position="362"/>
        <end position="393"/>
    </location>
</feature>
<evidence type="ECO:0000259" key="4">
    <source>
        <dbReference type="Pfam" id="PF21763"/>
    </source>
</evidence>
<dbReference type="Gene3D" id="3.10.310.30">
    <property type="match status" value="1"/>
</dbReference>
<dbReference type="InterPro" id="IPR001667">
    <property type="entry name" value="DDH_dom"/>
</dbReference>
<keyword evidence="6" id="KW-1185">Reference proteome</keyword>
<evidence type="ECO:0000313" key="5">
    <source>
        <dbReference type="EMBL" id="UYP45531.1"/>
    </source>
</evidence>
<dbReference type="InterPro" id="IPR003156">
    <property type="entry name" value="DHHA1_dom"/>
</dbReference>
<dbReference type="InterPro" id="IPR048515">
    <property type="entry name" value="DHH_CID"/>
</dbReference>
<proteinExistence type="predicted"/>
<dbReference type="PANTHER" id="PTHR30255:SF2">
    <property type="entry name" value="SINGLE-STRANDED-DNA-SPECIFIC EXONUCLEASE RECJ"/>
    <property type="match status" value="1"/>
</dbReference>
<name>A0ABY6HQ26_9ARCH</name>
<evidence type="ECO:0008006" key="7">
    <source>
        <dbReference type="Google" id="ProtNLM"/>
    </source>
</evidence>
<accession>A0ABY6HQ26</accession>
<dbReference type="Gene3D" id="3.90.1640.30">
    <property type="match status" value="1"/>
</dbReference>
<feature type="domain" description="DDH" evidence="2">
    <location>
        <begin position="54"/>
        <end position="191"/>
    </location>
</feature>
<feature type="domain" description="DHH-CID" evidence="4">
    <location>
        <begin position="233"/>
        <end position="314"/>
    </location>
</feature>
<reference evidence="5" key="1">
    <citation type="submission" date="2022-09" db="EMBL/GenBank/DDBJ databases">
        <title>Actin cytoskeleton and complex cell architecture in an #Asgard archaeon.</title>
        <authorList>
            <person name="Ponce Toledo R.I."/>
            <person name="Schleper C."/>
            <person name="Rodrigues Oliveira T."/>
            <person name="Wollweber F."/>
            <person name="Xu J."/>
            <person name="Rittmann S."/>
            <person name="Klingl A."/>
            <person name="Pilhofer M."/>
        </authorList>
    </citation>
    <scope>NUCLEOTIDE SEQUENCE</scope>
    <source>
        <strain evidence="5">B-35</strain>
    </source>
</reference>
<evidence type="ECO:0000259" key="2">
    <source>
        <dbReference type="Pfam" id="PF01368"/>
    </source>
</evidence>
<dbReference type="Proteomes" id="UP001208689">
    <property type="component" value="Chromosome"/>
</dbReference>
<dbReference type="SUPFAM" id="SSF64182">
    <property type="entry name" value="DHH phosphoesterases"/>
    <property type="match status" value="1"/>
</dbReference>
<dbReference type="InterPro" id="IPR038763">
    <property type="entry name" value="DHH_sf"/>
</dbReference>
<dbReference type="Pfam" id="PF21763">
    <property type="entry name" value="DHH_CID"/>
    <property type="match status" value="1"/>
</dbReference>
<dbReference type="EMBL" id="CP104013">
    <property type="protein sequence ID" value="UYP45531.1"/>
    <property type="molecule type" value="Genomic_DNA"/>
</dbReference>
<feature type="domain" description="DHHA1" evidence="3">
    <location>
        <begin position="400"/>
        <end position="498"/>
    </location>
</feature>
<evidence type="ECO:0000256" key="1">
    <source>
        <dbReference type="SAM" id="Coils"/>
    </source>
</evidence>
<organism evidence="5 6">
    <name type="scientific">Candidatus Lokiarchaeum ossiferum</name>
    <dbReference type="NCBI Taxonomy" id="2951803"/>
    <lineage>
        <taxon>Archaea</taxon>
        <taxon>Promethearchaeati</taxon>
        <taxon>Promethearchaeota</taxon>
        <taxon>Promethearchaeia</taxon>
        <taxon>Promethearchaeales</taxon>
        <taxon>Promethearchaeaceae</taxon>
        <taxon>Candidatus Lokiarchaeum</taxon>
    </lineage>
</organism>
<dbReference type="InterPro" id="IPR051673">
    <property type="entry name" value="SSDNA_exonuclease_RecJ"/>
</dbReference>
<gene>
    <name evidence="5" type="ORF">NEF87_001816</name>
</gene>
<protein>
    <recommendedName>
        <fullName evidence="7">DHH family phosphoesterase</fullName>
    </recommendedName>
</protein>
<evidence type="ECO:0000313" key="6">
    <source>
        <dbReference type="Proteomes" id="UP001208689"/>
    </source>
</evidence>
<sequence length="501" mass="56379">MIPLNELLNAMQKAKDFLFAQIEKGASKNQDEIAPNLQKKVSLQHFDSSRFQKNIHIYSHLDADGLSAAAIMAKMFTRENIGFQITILNQLESQYIATIAEEISKYNRFIVLTDFGSGQYEILKEKLKTTDFLILDHHKPEKIDNPPEINHINPYFYDIRGEDEISGAGICYLFSKIMNEKNQDLAALAIVGAIGDMQNNNDKSEFKGINQKILQEAMNDRKIILEKNIAISRTRPLIQSLIYSLPLEIEGLSGSYDGVVQFLNRINIQATDELNHSRTLIDLSEMEKKTLTNALIQYALVEKGISTDDIKKLVTTFYILTDFDPKISVSDAREMSSLLNACGRRGKQGVGIAALLGNAEALTDAMSEKKDYKKELSRAIQSAKKQIREYEYIRTVYDNTIDERIIGTICSILIHSDLQHDKPLIAFADSDNHFLKVSSRANRELLDKGLDLGIVMRKACQQLKIQNPAGGHPPAAGAKIKTAHLKDFIEKVNEFVKEQIG</sequence>